<keyword evidence="2" id="KW-1185">Reference proteome</keyword>
<dbReference type="PANTHER" id="PTHR35043">
    <property type="entry name" value="TRANSCRIPTION FACTOR DOMAIN-CONTAINING PROTEIN"/>
    <property type="match status" value="1"/>
</dbReference>
<protein>
    <submittedName>
        <fullName evidence="1">Uncharacterized protein</fullName>
    </submittedName>
</protein>
<comment type="caution">
    <text evidence="1">The sequence shown here is derived from an EMBL/GenBank/DDBJ whole genome shotgun (WGS) entry which is preliminary data.</text>
</comment>
<evidence type="ECO:0000313" key="2">
    <source>
        <dbReference type="Proteomes" id="UP001465976"/>
    </source>
</evidence>
<feature type="non-terminal residue" evidence="1">
    <location>
        <position position="534"/>
    </location>
</feature>
<name>A0ABR3F6D6_9AGAR</name>
<sequence length="534" mass="58237">MHPDVPDVKHVGESGIGNFLDQLILMTFTFAVPELVAMRASKERIAAGIIQKKYQKYGWTKAHAYLVLMGGLALYDKEGQFRGYLRDSESFQDEDCALAEEIEQSLKGKSQSTPMIATTEELPTQHEILSSSDNPYWGSEKSQPASTSVQSLKENVAVNRKLPEFLEPYSCLLEYVLARGLMDLKKCEIQDNLSHGDVLAKLSALLSTGGFLVQLFARVMQGLAVSELEAITLSFTALTFVIYLLSWNKPQRVRYPIRVTWEPTSPKESQPMPTRPVVPKLWKELRNRIVADFHGVVGTTKGKASHMFNDKHLAGLSRGAKAVTIFHPDISVPPRKTMLARVASTVLGVIGGASIALARTGSEEQIPNTVLPISATLKSRYVTKHRKRECLAVPDFTSDNITPTTGLSLFEIPLAISTPLFPARTPPPRTDGVNYSSTAGILTSTDESRAAHSALENTSSVVQVSVLIVMPTPPAAWKLLPHIEVGAVDVGIVEESGSGGVEGLSLYLLPYDIPPPNATSRDFQAAQFGAFAIL</sequence>
<dbReference type="PANTHER" id="PTHR35043:SF7">
    <property type="entry name" value="TRANSCRIPTION FACTOR DOMAIN-CONTAINING PROTEIN"/>
    <property type="match status" value="1"/>
</dbReference>
<dbReference type="Proteomes" id="UP001465976">
    <property type="component" value="Unassembled WGS sequence"/>
</dbReference>
<dbReference type="EMBL" id="JBAHYK010000891">
    <property type="protein sequence ID" value="KAL0570682.1"/>
    <property type="molecule type" value="Genomic_DNA"/>
</dbReference>
<accession>A0ABR3F6D6</accession>
<proteinExistence type="predicted"/>
<evidence type="ECO:0000313" key="1">
    <source>
        <dbReference type="EMBL" id="KAL0570682.1"/>
    </source>
</evidence>
<organism evidence="1 2">
    <name type="scientific">Marasmius crinis-equi</name>
    <dbReference type="NCBI Taxonomy" id="585013"/>
    <lineage>
        <taxon>Eukaryota</taxon>
        <taxon>Fungi</taxon>
        <taxon>Dikarya</taxon>
        <taxon>Basidiomycota</taxon>
        <taxon>Agaricomycotina</taxon>
        <taxon>Agaricomycetes</taxon>
        <taxon>Agaricomycetidae</taxon>
        <taxon>Agaricales</taxon>
        <taxon>Marasmiineae</taxon>
        <taxon>Marasmiaceae</taxon>
        <taxon>Marasmius</taxon>
    </lineage>
</organism>
<reference evidence="1 2" key="1">
    <citation type="submission" date="2024-02" db="EMBL/GenBank/DDBJ databases">
        <title>A draft genome for the cacao thread blight pathogen Marasmius crinis-equi.</title>
        <authorList>
            <person name="Cohen S.P."/>
            <person name="Baruah I.K."/>
            <person name="Amoako-Attah I."/>
            <person name="Bukari Y."/>
            <person name="Meinhardt L.W."/>
            <person name="Bailey B.A."/>
        </authorList>
    </citation>
    <scope>NUCLEOTIDE SEQUENCE [LARGE SCALE GENOMIC DNA]</scope>
    <source>
        <strain evidence="1 2">GH-76</strain>
    </source>
</reference>
<gene>
    <name evidence="1" type="ORF">V5O48_011278</name>
</gene>